<dbReference type="SMART" id="SM00849">
    <property type="entry name" value="Lactamase_B"/>
    <property type="match status" value="1"/>
</dbReference>
<dbReference type="AlphaFoldDB" id="A0A7R8ZYP8"/>
<protein>
    <submittedName>
        <fullName evidence="1">Uncharacterized protein</fullName>
    </submittedName>
</protein>
<dbReference type="OrthoDB" id="10250730at2759"/>
<evidence type="ECO:0000313" key="1">
    <source>
        <dbReference type="EMBL" id="CAD7236742.1"/>
    </source>
</evidence>
<dbReference type="GO" id="GO:0031123">
    <property type="term" value="P:RNA 3'-end processing"/>
    <property type="evidence" value="ECO:0007669"/>
    <property type="project" value="UniProtKB-ARBA"/>
</dbReference>
<proteinExistence type="predicted"/>
<sequence length="363" mass="40839">ESRYIKLSEIRALIEDGEQIKVVDSKTKEDITRSILLQIIMEQESNNEPLFSTSNLEDFIRYYSENSREAFGMFMGSNLSFFQEQQEQMQRQMKELMEFSPLEFWREATSRNVDLWRKMQENLLSSTDYVAAGVASVYLLREGDRLAIIETGTANTVPHIMEVIAGVGLSADNVDWVIPTHIHLDHAAGAGELMRLCPNAKLVIHPRGAAHMIDPSKLEAGTKAVYGEEKYAKLYGHLQPIDESRVIQAPDNFTVNFNARTLTFLDTPGHALHHFCVHDAGSNSIFSGDTFGLSYRLFDHDGQVLHFVTTTPVHFDPDAMRDSIRRIAGMKPSAVYLTHYGPVAPSPENVQQLMDSLDAFEAA</sequence>
<gene>
    <name evidence="1" type="ORF">CTOB1V02_LOCUS14557</name>
</gene>
<dbReference type="InterPro" id="IPR050855">
    <property type="entry name" value="NDM-1-like"/>
</dbReference>
<dbReference type="CDD" id="cd07726">
    <property type="entry name" value="ST1585-like_MBL-fold"/>
    <property type="match status" value="1"/>
</dbReference>
<dbReference type="InterPro" id="IPR012909">
    <property type="entry name" value="PHA_DNA-bd_N"/>
</dbReference>
<dbReference type="InterPro" id="IPR036866">
    <property type="entry name" value="RibonucZ/Hydroxyglut_hydro"/>
</dbReference>
<reference evidence="1" key="1">
    <citation type="submission" date="2020-11" db="EMBL/GenBank/DDBJ databases">
        <authorList>
            <person name="Tran Van P."/>
        </authorList>
    </citation>
    <scope>NUCLEOTIDE SEQUENCE</scope>
</reference>
<dbReference type="Pfam" id="PF00753">
    <property type="entry name" value="Lactamase_B"/>
    <property type="match status" value="1"/>
</dbReference>
<dbReference type="InterPro" id="IPR037482">
    <property type="entry name" value="ST1585_MBL-fold"/>
</dbReference>
<dbReference type="EMBL" id="OB681523">
    <property type="protein sequence ID" value="CAD7236742.1"/>
    <property type="molecule type" value="Genomic_DNA"/>
</dbReference>
<dbReference type="SUPFAM" id="SSF56281">
    <property type="entry name" value="Metallo-hydrolase/oxidoreductase"/>
    <property type="match status" value="1"/>
</dbReference>
<dbReference type="PANTHER" id="PTHR42951">
    <property type="entry name" value="METALLO-BETA-LACTAMASE DOMAIN-CONTAINING"/>
    <property type="match status" value="1"/>
</dbReference>
<organism evidence="1">
    <name type="scientific">Cyprideis torosa</name>
    <dbReference type="NCBI Taxonomy" id="163714"/>
    <lineage>
        <taxon>Eukaryota</taxon>
        <taxon>Metazoa</taxon>
        <taxon>Ecdysozoa</taxon>
        <taxon>Arthropoda</taxon>
        <taxon>Crustacea</taxon>
        <taxon>Oligostraca</taxon>
        <taxon>Ostracoda</taxon>
        <taxon>Podocopa</taxon>
        <taxon>Podocopida</taxon>
        <taxon>Cytherocopina</taxon>
        <taxon>Cytheroidea</taxon>
        <taxon>Cytherideidae</taxon>
        <taxon>Cyprideis</taxon>
    </lineage>
</organism>
<name>A0A7R8ZYP8_9CRUS</name>
<feature type="non-terminal residue" evidence="1">
    <location>
        <position position="1"/>
    </location>
</feature>
<accession>A0A7R8ZYP8</accession>
<dbReference type="PANTHER" id="PTHR42951:SF22">
    <property type="entry name" value="METALLO BETA-LACTAMASE SUPERFAMILY LIPOPROTEIN"/>
    <property type="match status" value="1"/>
</dbReference>
<dbReference type="Pfam" id="PF07879">
    <property type="entry name" value="PHB_acc_N"/>
    <property type="match status" value="1"/>
</dbReference>
<feature type="non-terminal residue" evidence="1">
    <location>
        <position position="363"/>
    </location>
</feature>
<dbReference type="InterPro" id="IPR001279">
    <property type="entry name" value="Metallo-B-lactamas"/>
</dbReference>
<dbReference type="Gene3D" id="3.60.15.10">
    <property type="entry name" value="Ribonuclease Z/Hydroxyacylglutathione hydrolase-like"/>
    <property type="match status" value="1"/>
</dbReference>